<dbReference type="GO" id="GO:1990592">
    <property type="term" value="P:protein K69-linked ufmylation"/>
    <property type="evidence" value="ECO:0007669"/>
    <property type="project" value="TreeGrafter"/>
</dbReference>
<dbReference type="Pfam" id="PF25870">
    <property type="entry name" value="WHD_UFL1_5th"/>
    <property type="match status" value="1"/>
</dbReference>
<dbReference type="STRING" id="3068.D8U326"/>
<reference evidence="8 9" key="1">
    <citation type="journal article" date="2010" name="Science">
        <title>Genomic analysis of organismal complexity in the multicellular green alga Volvox carteri.</title>
        <authorList>
            <person name="Prochnik S.E."/>
            <person name="Umen J."/>
            <person name="Nedelcu A.M."/>
            <person name="Hallmann A."/>
            <person name="Miller S.M."/>
            <person name="Nishii I."/>
            <person name="Ferris P."/>
            <person name="Kuo A."/>
            <person name="Mitros T."/>
            <person name="Fritz-Laylin L.K."/>
            <person name="Hellsten U."/>
            <person name="Chapman J."/>
            <person name="Simakov O."/>
            <person name="Rensing S.A."/>
            <person name="Terry A."/>
            <person name="Pangilinan J."/>
            <person name="Kapitonov V."/>
            <person name="Jurka J."/>
            <person name="Salamov A."/>
            <person name="Shapiro H."/>
            <person name="Schmutz J."/>
            <person name="Grimwood J."/>
            <person name="Lindquist E."/>
            <person name="Lucas S."/>
            <person name="Grigoriev I.V."/>
            <person name="Schmitt R."/>
            <person name="Kirk D."/>
            <person name="Rokhsar D.S."/>
        </authorList>
    </citation>
    <scope>NUCLEOTIDE SEQUENCE [LARGE SCALE GENOMIC DNA]</scope>
    <source>
        <strain evidence="9">f. Nagariensis / Eve</strain>
    </source>
</reference>
<accession>D8U326</accession>
<protein>
    <recommendedName>
        <fullName evidence="10">E3 UFM1-protein ligase 1 homolog</fullName>
    </recommendedName>
</protein>
<keyword evidence="9" id="KW-1185">Reference proteome</keyword>
<dbReference type="PANTHER" id="PTHR31057">
    <property type="entry name" value="E3 UFM1-PROTEIN LIGASE 1"/>
    <property type="match status" value="1"/>
</dbReference>
<dbReference type="Pfam" id="PF23659">
    <property type="entry name" value="UFL1"/>
    <property type="match status" value="1"/>
</dbReference>
<feature type="domain" description="E3 UFM1-protein ligase-like C-terminal" evidence="7">
    <location>
        <begin position="649"/>
        <end position="760"/>
    </location>
</feature>
<comment type="similarity">
    <text evidence="1">Belongs to the UFL1 family.</text>
</comment>
<sequence length="770" mass="79371">MEAALGLDLSSLLTQLAATQQALSAAKLSERNVVELINKLRQLGILSEGELLHTLNGKEYLTVECLRSEIQNALRQAGGRLSLVELPTIVGVDYVHCERQASVIVSESGGTVMEVQGELITTQYFDAIAAEINDQLHEAGQLNIGELAAQYGLATEMVLNMVSMRLGSTITGRLEGGLLYTQSYLRAIKAQLRGALRAAASPALVLNLMRDAGLGATGDAASAGGGGGGAGLAAALASSGGGGVIATLIEELVQEGALRGALKGGGTSWAPAVYGEVQQDAVASFYSQNGWVAYDTVRRKFTPILIRDVPEPSYAPSLGISNERSYLRGTFPDGLPLESAFVSPSLLAALEAAVEDVAAAASTGSGVGSGGGGWVDVAPLLPSVLSEADVAALLGRIPLLRDQERRPAKERKVHVEKADADARTAAHKALQERKASSGAAGTAGAGGGGSGAGAAALPDWFPEMDWGGVDDGKAEAVAQLLLPGAVAAYEEALQAAFTAGAEERRRAKESLARQFEESCTRLLLYGAGVETYADDEATYTALQRHALRTTGAECVDLLYRWARVEHPPEGAEQSAAAGGPASVSGNGPGFLTAAEVKQVLRSVPPDVAEGLAAAADAPGAATVRDAEVLLDRAAAAVGVRAKKLDKKGEKAALAALRERLLSSLASEVDPPAALTLMVPLANMRIMGKAVTLPGKALGQVLSRLQQAAEEGSELAALVRGLGELHEGVVEYLKAQSGGSAAATTTGAMLERLSAMLPQLKAGLGLQEQHQ</sequence>
<proteinExistence type="inferred from homology"/>
<dbReference type="InterPro" id="IPR018611">
    <property type="entry name" value="Ufl1"/>
</dbReference>
<keyword evidence="3" id="KW-0833">Ubl conjugation pathway</keyword>
<evidence type="ECO:0000259" key="5">
    <source>
        <dbReference type="Pfam" id="PF09743"/>
    </source>
</evidence>
<feature type="domain" description="E3 UFM1-protein ligase 1-like N-terminal" evidence="5">
    <location>
        <begin position="8"/>
        <end position="299"/>
    </location>
</feature>
<evidence type="ECO:0000259" key="7">
    <source>
        <dbReference type="Pfam" id="PF25041"/>
    </source>
</evidence>
<dbReference type="FunCoup" id="D8U326">
    <property type="interactions" value="1859"/>
</dbReference>
<dbReference type="Pfam" id="PF25041">
    <property type="entry name" value="UFL1_C"/>
    <property type="match status" value="1"/>
</dbReference>
<evidence type="ECO:0000256" key="1">
    <source>
        <dbReference type="ARBA" id="ARBA00010789"/>
    </source>
</evidence>
<keyword evidence="2" id="KW-0808">Transferase</keyword>
<dbReference type="Proteomes" id="UP000001058">
    <property type="component" value="Unassembled WGS sequence"/>
</dbReference>
<feature type="compositionally biased region" description="Gly residues" evidence="4">
    <location>
        <begin position="441"/>
        <end position="452"/>
    </location>
</feature>
<dbReference type="eggNOG" id="KOG2235">
    <property type="taxonomic scope" value="Eukaryota"/>
</dbReference>
<dbReference type="GO" id="GO:0032434">
    <property type="term" value="P:regulation of proteasomal ubiquitin-dependent protein catabolic process"/>
    <property type="evidence" value="ECO:0007669"/>
    <property type="project" value="TreeGrafter"/>
</dbReference>
<dbReference type="InterPro" id="IPR056761">
    <property type="entry name" value="Ufl1-like_C"/>
</dbReference>
<dbReference type="PANTHER" id="PTHR31057:SF0">
    <property type="entry name" value="E3 UFM1-PROTEIN LIGASE 1"/>
    <property type="match status" value="1"/>
</dbReference>
<dbReference type="InterPro" id="IPR056579">
    <property type="entry name" value="Ufl1_N"/>
</dbReference>
<gene>
    <name evidence="8" type="ORF">VOLCADRAFT_105788</name>
</gene>
<dbReference type="GO" id="GO:0034976">
    <property type="term" value="P:response to endoplasmic reticulum stress"/>
    <property type="evidence" value="ECO:0007669"/>
    <property type="project" value="TreeGrafter"/>
</dbReference>
<evidence type="ECO:0000313" key="9">
    <source>
        <dbReference type="Proteomes" id="UP000001058"/>
    </source>
</evidence>
<dbReference type="GO" id="GO:0061666">
    <property type="term" value="F:UFM1 ligase activity"/>
    <property type="evidence" value="ECO:0007669"/>
    <property type="project" value="InterPro"/>
</dbReference>
<feature type="compositionally biased region" description="Basic and acidic residues" evidence="4">
    <location>
        <begin position="413"/>
        <end position="435"/>
    </location>
</feature>
<dbReference type="AlphaFoldDB" id="D8U326"/>
<dbReference type="Pfam" id="PF09743">
    <property type="entry name" value="E3_UFM1_ligase"/>
    <property type="match status" value="1"/>
</dbReference>
<evidence type="ECO:0000313" key="8">
    <source>
        <dbReference type="EMBL" id="EFJ45906.1"/>
    </source>
</evidence>
<name>D8U326_VOLCA</name>
<dbReference type="InterPro" id="IPR056580">
    <property type="entry name" value="Ufl1_dom"/>
</dbReference>
<dbReference type="InParanoid" id="D8U326"/>
<evidence type="ECO:0000259" key="6">
    <source>
        <dbReference type="Pfam" id="PF23659"/>
    </source>
</evidence>
<feature type="domain" description="E3 UFM1-protein ligase 1-like" evidence="6">
    <location>
        <begin position="510"/>
        <end position="644"/>
    </location>
</feature>
<evidence type="ECO:0000256" key="2">
    <source>
        <dbReference type="ARBA" id="ARBA00022679"/>
    </source>
</evidence>
<dbReference type="RefSeq" id="XP_002952984.1">
    <property type="nucleotide sequence ID" value="XM_002952938.1"/>
</dbReference>
<dbReference type="EMBL" id="GL378354">
    <property type="protein sequence ID" value="EFJ45906.1"/>
    <property type="molecule type" value="Genomic_DNA"/>
</dbReference>
<dbReference type="GeneID" id="9627797"/>
<dbReference type="KEGG" id="vcn:VOLCADRAFT_105788"/>
<feature type="region of interest" description="Disordered" evidence="4">
    <location>
        <begin position="405"/>
        <end position="454"/>
    </location>
</feature>
<organism evidence="9">
    <name type="scientific">Volvox carteri f. nagariensis</name>
    <dbReference type="NCBI Taxonomy" id="3068"/>
    <lineage>
        <taxon>Eukaryota</taxon>
        <taxon>Viridiplantae</taxon>
        <taxon>Chlorophyta</taxon>
        <taxon>core chlorophytes</taxon>
        <taxon>Chlorophyceae</taxon>
        <taxon>CS clade</taxon>
        <taxon>Chlamydomonadales</taxon>
        <taxon>Volvocaceae</taxon>
        <taxon>Volvox</taxon>
    </lineage>
</organism>
<dbReference type="OrthoDB" id="10258297at2759"/>
<evidence type="ECO:0000256" key="3">
    <source>
        <dbReference type="ARBA" id="ARBA00022786"/>
    </source>
</evidence>
<dbReference type="GO" id="GO:0005789">
    <property type="term" value="C:endoplasmic reticulum membrane"/>
    <property type="evidence" value="ECO:0007669"/>
    <property type="project" value="TreeGrafter"/>
</dbReference>
<evidence type="ECO:0008006" key="10">
    <source>
        <dbReference type="Google" id="ProtNLM"/>
    </source>
</evidence>
<evidence type="ECO:0000256" key="4">
    <source>
        <dbReference type="SAM" id="MobiDB-lite"/>
    </source>
</evidence>